<evidence type="ECO:0000313" key="3">
    <source>
        <dbReference type="EMBL" id="RLM65130.1"/>
    </source>
</evidence>
<reference evidence="4" key="1">
    <citation type="journal article" date="2019" name="Nat. Commun.">
        <title>The genome of broomcorn millet.</title>
        <authorList>
            <person name="Zou C."/>
            <person name="Miki D."/>
            <person name="Li D."/>
            <person name="Tang Q."/>
            <person name="Xiao L."/>
            <person name="Rajput S."/>
            <person name="Deng P."/>
            <person name="Jia W."/>
            <person name="Huang R."/>
            <person name="Zhang M."/>
            <person name="Sun Y."/>
            <person name="Hu J."/>
            <person name="Fu X."/>
            <person name="Schnable P.S."/>
            <person name="Li F."/>
            <person name="Zhang H."/>
            <person name="Feng B."/>
            <person name="Zhu X."/>
            <person name="Liu R."/>
            <person name="Schnable J.C."/>
            <person name="Zhu J.-K."/>
            <person name="Zhang H."/>
        </authorList>
    </citation>
    <scope>NUCLEOTIDE SEQUENCE [LARGE SCALE GENOMIC DNA]</scope>
</reference>
<dbReference type="InterPro" id="IPR016140">
    <property type="entry name" value="Bifunc_inhib/LTP/seed_store"/>
</dbReference>
<dbReference type="OrthoDB" id="1914452at2759"/>
<feature type="compositionally biased region" description="Gly residues" evidence="1">
    <location>
        <begin position="13"/>
        <end position="26"/>
    </location>
</feature>
<protein>
    <submittedName>
        <fullName evidence="3">Non-specific lipid-transfer protein-like protein</fullName>
    </submittedName>
</protein>
<dbReference type="AlphaFoldDB" id="A0A3L6PYA2"/>
<gene>
    <name evidence="3" type="ORF">C2845_PM16G03980</name>
</gene>
<accession>A0A3L6PYA2</accession>
<dbReference type="Proteomes" id="UP000275267">
    <property type="component" value="Unassembled WGS sequence"/>
</dbReference>
<feature type="compositionally biased region" description="Polar residues" evidence="1">
    <location>
        <begin position="1"/>
        <end position="12"/>
    </location>
</feature>
<name>A0A3L6PYA2_PANMI</name>
<evidence type="ECO:0000259" key="2">
    <source>
        <dbReference type="Pfam" id="PF14368"/>
    </source>
</evidence>
<feature type="domain" description="Bifunctional inhibitor/plant lipid transfer protein/seed storage helical" evidence="2">
    <location>
        <begin position="65"/>
        <end position="105"/>
    </location>
</feature>
<comment type="caution">
    <text evidence="3">The sequence shown here is derived from an EMBL/GenBank/DDBJ whole genome shotgun (WGS) entry which is preliminary data.</text>
</comment>
<dbReference type="Pfam" id="PF14368">
    <property type="entry name" value="LTP_2"/>
    <property type="match status" value="1"/>
</dbReference>
<proteinExistence type="predicted"/>
<dbReference type="EMBL" id="PQIB02000015">
    <property type="protein sequence ID" value="RLM65130.1"/>
    <property type="molecule type" value="Genomic_DNA"/>
</dbReference>
<dbReference type="STRING" id="4540.A0A3L6PYA2"/>
<evidence type="ECO:0000313" key="4">
    <source>
        <dbReference type="Proteomes" id="UP000275267"/>
    </source>
</evidence>
<evidence type="ECO:0000256" key="1">
    <source>
        <dbReference type="SAM" id="MobiDB-lite"/>
    </source>
</evidence>
<dbReference type="CDD" id="cd00010">
    <property type="entry name" value="AAI_LTSS"/>
    <property type="match status" value="1"/>
</dbReference>
<feature type="region of interest" description="Disordered" evidence="1">
    <location>
        <begin position="1"/>
        <end position="26"/>
    </location>
</feature>
<organism evidence="3 4">
    <name type="scientific">Panicum miliaceum</name>
    <name type="common">Proso millet</name>
    <name type="synonym">Broomcorn millet</name>
    <dbReference type="NCBI Taxonomy" id="4540"/>
    <lineage>
        <taxon>Eukaryota</taxon>
        <taxon>Viridiplantae</taxon>
        <taxon>Streptophyta</taxon>
        <taxon>Embryophyta</taxon>
        <taxon>Tracheophyta</taxon>
        <taxon>Spermatophyta</taxon>
        <taxon>Magnoliopsida</taxon>
        <taxon>Liliopsida</taxon>
        <taxon>Poales</taxon>
        <taxon>Poaceae</taxon>
        <taxon>PACMAD clade</taxon>
        <taxon>Panicoideae</taxon>
        <taxon>Panicodae</taxon>
        <taxon>Paniceae</taxon>
        <taxon>Panicinae</taxon>
        <taxon>Panicum</taxon>
        <taxon>Panicum sect. Panicum</taxon>
    </lineage>
</organism>
<keyword evidence="4" id="KW-1185">Reference proteome</keyword>
<sequence>MPQPNVGGSYSSDGGGGGRRGAAAGHGVGVGAGGDVVHGVADNNIHAVPQLRDREHQRRRVADAAMLDCACLILTGNVPFSLPINRTLAISLPRICSSMSVPLQCRGWLQVATDSSHFLHHKMQIFLNEQD</sequence>